<dbReference type="GO" id="GO:0005881">
    <property type="term" value="C:cytoplasmic microtubule"/>
    <property type="evidence" value="ECO:0007669"/>
    <property type="project" value="TreeGrafter"/>
</dbReference>
<feature type="region of interest" description="Disordered" evidence="6">
    <location>
        <begin position="269"/>
        <end position="295"/>
    </location>
</feature>
<dbReference type="GeneID" id="107267093"/>
<feature type="region of interest" description="Disordered" evidence="6">
    <location>
        <begin position="150"/>
        <end position="169"/>
    </location>
</feature>
<evidence type="ECO:0000256" key="6">
    <source>
        <dbReference type="SAM" id="MobiDB-lite"/>
    </source>
</evidence>
<sequence length="362" mass="41077">MPLDNMTTLKGIFPKPKPLGGKNFIRENVKNLRRMERVHHTSKEIKDLQVLHAQGCRSTSNKSQDINSNVNCASRKTEKSENSRLLSNQSKETDKQCSSLKASVPILPMKCNSRSTKSYRVIPSKVSGAKLVVGENKLFEKKGLQNTHAKESSDFKLLSEQSPSDGDKYNSKITYKNQGIQTFNTADNISNEQCLDTNEIPINRSNMALDEGDTMLVPITWNNDKNTTNNLKVDKCNNIASKMAVQLNNGILPSHYRKGVVPKYLRERKEARQQNEERAKNASSCHNCPEGHLPLPDSERKETLSMLKKNYQQFVDELNSMPIKTDTLRSQQRKAEIERQLNKLEEGIKVFSRPKVYVKINA</sequence>
<evidence type="ECO:0000313" key="8">
    <source>
        <dbReference type="Proteomes" id="UP000694920"/>
    </source>
</evidence>
<keyword evidence="3" id="KW-0963">Cytoplasm</keyword>
<evidence type="ECO:0000256" key="3">
    <source>
        <dbReference type="ARBA" id="ARBA00022490"/>
    </source>
</evidence>
<dbReference type="Proteomes" id="UP000694920">
    <property type="component" value="Unplaced"/>
</dbReference>
<feature type="compositionally biased region" description="Basic and acidic residues" evidence="6">
    <location>
        <begin position="269"/>
        <end position="280"/>
    </location>
</feature>
<evidence type="ECO:0000256" key="4">
    <source>
        <dbReference type="ARBA" id="ARBA00023212"/>
    </source>
</evidence>
<feature type="region of interest" description="Disordered" evidence="6">
    <location>
        <begin position="72"/>
        <end position="94"/>
    </location>
</feature>
<dbReference type="KEGG" id="ccin:107267093"/>
<keyword evidence="4" id="KW-0206">Cytoskeleton</keyword>
<accession>A0AAJ7FIS2</accession>
<dbReference type="Pfam" id="PF13864">
    <property type="entry name" value="Enkurin"/>
    <property type="match status" value="1"/>
</dbReference>
<dbReference type="InterPro" id="IPR027012">
    <property type="entry name" value="Enkurin_dom"/>
</dbReference>
<protein>
    <submittedName>
        <fullName evidence="9">Uncharacterized protein LOC107267093</fullName>
    </submittedName>
</protein>
<dbReference type="AlphaFoldDB" id="A0AAJ7FIS2"/>
<dbReference type="InterPro" id="IPR052102">
    <property type="entry name" value="Enkurin_domain-protein"/>
</dbReference>
<keyword evidence="5" id="KW-0966">Cell projection</keyword>
<gene>
    <name evidence="9" type="primary">LOC107267093</name>
</gene>
<name>A0AAJ7FIS2_CEPCN</name>
<organism evidence="8 9">
    <name type="scientific">Cephus cinctus</name>
    <name type="common">Wheat stem sawfly</name>
    <dbReference type="NCBI Taxonomy" id="211228"/>
    <lineage>
        <taxon>Eukaryota</taxon>
        <taxon>Metazoa</taxon>
        <taxon>Ecdysozoa</taxon>
        <taxon>Arthropoda</taxon>
        <taxon>Hexapoda</taxon>
        <taxon>Insecta</taxon>
        <taxon>Pterygota</taxon>
        <taxon>Neoptera</taxon>
        <taxon>Endopterygota</taxon>
        <taxon>Hymenoptera</taxon>
        <taxon>Cephoidea</taxon>
        <taxon>Cephidae</taxon>
        <taxon>Cephus</taxon>
    </lineage>
</organism>
<feature type="domain" description="Enkurin" evidence="7">
    <location>
        <begin position="267"/>
        <end position="359"/>
    </location>
</feature>
<evidence type="ECO:0000259" key="7">
    <source>
        <dbReference type="PROSITE" id="PS51665"/>
    </source>
</evidence>
<dbReference type="PANTHER" id="PTHR21490:SF2">
    <property type="entry name" value="ENKURIN DOMAIN-CONTAINING PROTEIN 1"/>
    <property type="match status" value="1"/>
</dbReference>
<dbReference type="PANTHER" id="PTHR21490">
    <property type="entry name" value="ENKURIN-RELATED"/>
    <property type="match status" value="1"/>
</dbReference>
<dbReference type="RefSeq" id="XP_015593829.1">
    <property type="nucleotide sequence ID" value="XM_015738343.2"/>
</dbReference>
<dbReference type="PROSITE" id="PS51665">
    <property type="entry name" value="ENKURIN"/>
    <property type="match status" value="1"/>
</dbReference>
<reference evidence="9" key="1">
    <citation type="submission" date="2025-08" db="UniProtKB">
        <authorList>
            <consortium name="RefSeq"/>
        </authorList>
    </citation>
    <scope>IDENTIFICATION</scope>
</reference>
<evidence type="ECO:0000256" key="5">
    <source>
        <dbReference type="ARBA" id="ARBA00023273"/>
    </source>
</evidence>
<feature type="compositionally biased region" description="Polar residues" evidence="6">
    <location>
        <begin position="83"/>
        <end position="94"/>
    </location>
</feature>
<evidence type="ECO:0000256" key="1">
    <source>
        <dbReference type="ARBA" id="ARBA00004138"/>
    </source>
</evidence>
<keyword evidence="8" id="KW-1185">Reference proteome</keyword>
<evidence type="ECO:0000313" key="9">
    <source>
        <dbReference type="RefSeq" id="XP_015593829.1"/>
    </source>
</evidence>
<proteinExistence type="predicted"/>
<comment type="subcellular location">
    <subcellularLocation>
        <location evidence="1">Cell projection</location>
        <location evidence="1">Cilium</location>
    </subcellularLocation>
    <subcellularLocation>
        <location evidence="2">Cytoplasm</location>
        <location evidence="2">Cytoskeleton</location>
    </subcellularLocation>
</comment>
<dbReference type="GO" id="GO:0005929">
    <property type="term" value="C:cilium"/>
    <property type="evidence" value="ECO:0007669"/>
    <property type="project" value="UniProtKB-SubCell"/>
</dbReference>
<evidence type="ECO:0000256" key="2">
    <source>
        <dbReference type="ARBA" id="ARBA00004245"/>
    </source>
</evidence>